<dbReference type="Proteomes" id="UP000576550">
    <property type="component" value="Unassembled WGS sequence"/>
</dbReference>
<accession>A0A832R8Y8</accession>
<dbReference type="EMBL" id="DUTP01000003">
    <property type="protein sequence ID" value="HHX99345.1"/>
    <property type="molecule type" value="Genomic_DNA"/>
</dbReference>
<proteinExistence type="predicted"/>
<evidence type="ECO:0000313" key="1">
    <source>
        <dbReference type="EMBL" id="HHX99345.1"/>
    </source>
</evidence>
<dbReference type="AlphaFoldDB" id="A0A832R8Y8"/>
<evidence type="ECO:0008006" key="3">
    <source>
        <dbReference type="Google" id="ProtNLM"/>
    </source>
</evidence>
<dbReference type="Gene3D" id="1.10.287.1080">
    <property type="entry name" value="MazG-like"/>
    <property type="match status" value="1"/>
</dbReference>
<evidence type="ECO:0000313" key="2">
    <source>
        <dbReference type="Proteomes" id="UP000576550"/>
    </source>
</evidence>
<dbReference type="SUPFAM" id="SSF101386">
    <property type="entry name" value="all-alpha NTP pyrophosphatases"/>
    <property type="match status" value="1"/>
</dbReference>
<reference evidence="1 2" key="1">
    <citation type="journal article" date="2020" name="Biotechnol. Biofuels">
        <title>New insights from the biogas microbiome by comprehensive genome-resolved metagenomics of nearly 1600 species originating from multiple anaerobic digesters.</title>
        <authorList>
            <person name="Campanaro S."/>
            <person name="Treu L."/>
            <person name="Rodriguez-R L.M."/>
            <person name="Kovalovszki A."/>
            <person name="Ziels R.M."/>
            <person name="Maus I."/>
            <person name="Zhu X."/>
            <person name="Kougias P.G."/>
            <person name="Basile A."/>
            <person name="Luo G."/>
            <person name="Schluter A."/>
            <person name="Konstantinidis K.T."/>
            <person name="Angelidaki I."/>
        </authorList>
    </citation>
    <scope>NUCLEOTIDE SEQUENCE [LARGE SCALE GENOMIC DNA]</scope>
    <source>
        <strain evidence="1">AS05jafATM_89</strain>
    </source>
</reference>
<sequence length="62" mass="7578">MIGYEFVDVFFYLFRMAGRTGIDMDKCFQEKYKKLEEKYYIGSDPTAQHEKYRKEGKNKLYE</sequence>
<comment type="caution">
    <text evidence="1">The sequence shown here is derived from an EMBL/GenBank/DDBJ whole genome shotgun (WGS) entry which is preliminary data.</text>
</comment>
<organism evidence="1 2">
    <name type="scientific">Candidatus Dojkabacteria bacterium</name>
    <dbReference type="NCBI Taxonomy" id="2099670"/>
    <lineage>
        <taxon>Bacteria</taxon>
        <taxon>Candidatus Dojkabacteria</taxon>
    </lineage>
</organism>
<name>A0A832R8Y8_9BACT</name>
<gene>
    <name evidence="1" type="ORF">GX533_01515</name>
</gene>
<protein>
    <recommendedName>
        <fullName evidence="3">NTP pyrophosphohydrolase MazG putative catalytic core domain-containing protein</fullName>
    </recommendedName>
</protein>